<accession>A0A3M6U9D4</accession>
<sequence length="249" mass="28436">FIAHIREHSIMKVPRDTMRDMLQITKMVEEYVKKSLDQNIVDPDPEMIYTRRKLHCLGMNLGKSVGDLDAWTQWKLEIPSDGWGAEMDRHIGKSAKRIRGDNHAYPPTGSKKWRKPTLKVNIYTIFIQNMTISTFIIFFKTNESPHILIIALCIISGEVVFANCGYLCAAGKSGFPNTFTELQHEVDEICSATCTSTLQRWHQPRVEGTTSYLISWKGLFPKHNKSVSTKVVVLCVTFMKQEKLTGNQN</sequence>
<feature type="transmembrane region" description="Helical" evidence="1">
    <location>
        <begin position="120"/>
        <end position="139"/>
    </location>
</feature>
<name>A0A3M6U9D4_POCDA</name>
<evidence type="ECO:0000313" key="3">
    <source>
        <dbReference type="Proteomes" id="UP000275408"/>
    </source>
</evidence>
<keyword evidence="1" id="KW-0812">Transmembrane</keyword>
<reference evidence="2 3" key="1">
    <citation type="journal article" date="2018" name="Sci. Rep.">
        <title>Comparative analysis of the Pocillopora damicornis genome highlights role of immune system in coral evolution.</title>
        <authorList>
            <person name="Cunning R."/>
            <person name="Bay R.A."/>
            <person name="Gillette P."/>
            <person name="Baker A.C."/>
            <person name="Traylor-Knowles N."/>
        </authorList>
    </citation>
    <scope>NUCLEOTIDE SEQUENCE [LARGE SCALE GENOMIC DNA]</scope>
    <source>
        <strain evidence="2">RSMAS</strain>
        <tissue evidence="2">Whole animal</tissue>
    </source>
</reference>
<proteinExistence type="predicted"/>
<keyword evidence="3" id="KW-1185">Reference proteome</keyword>
<comment type="caution">
    <text evidence="2">The sequence shown here is derived from an EMBL/GenBank/DDBJ whole genome shotgun (WGS) entry which is preliminary data.</text>
</comment>
<dbReference type="Proteomes" id="UP000275408">
    <property type="component" value="Unassembled WGS sequence"/>
</dbReference>
<organism evidence="2 3">
    <name type="scientific">Pocillopora damicornis</name>
    <name type="common">Cauliflower coral</name>
    <name type="synonym">Millepora damicornis</name>
    <dbReference type="NCBI Taxonomy" id="46731"/>
    <lineage>
        <taxon>Eukaryota</taxon>
        <taxon>Metazoa</taxon>
        <taxon>Cnidaria</taxon>
        <taxon>Anthozoa</taxon>
        <taxon>Hexacorallia</taxon>
        <taxon>Scleractinia</taxon>
        <taxon>Astrocoeniina</taxon>
        <taxon>Pocilloporidae</taxon>
        <taxon>Pocillopora</taxon>
    </lineage>
</organism>
<protein>
    <submittedName>
        <fullName evidence="2">Uncharacterized protein</fullName>
    </submittedName>
</protein>
<dbReference type="EMBL" id="RCHS01002011">
    <property type="protein sequence ID" value="RMX50058.1"/>
    <property type="molecule type" value="Genomic_DNA"/>
</dbReference>
<feature type="non-terminal residue" evidence="2">
    <location>
        <position position="1"/>
    </location>
</feature>
<feature type="transmembrane region" description="Helical" evidence="1">
    <location>
        <begin position="145"/>
        <end position="169"/>
    </location>
</feature>
<dbReference type="AlphaFoldDB" id="A0A3M6U9D4"/>
<evidence type="ECO:0000256" key="1">
    <source>
        <dbReference type="SAM" id="Phobius"/>
    </source>
</evidence>
<keyword evidence="1" id="KW-0472">Membrane</keyword>
<keyword evidence="1" id="KW-1133">Transmembrane helix</keyword>
<evidence type="ECO:0000313" key="2">
    <source>
        <dbReference type="EMBL" id="RMX50058.1"/>
    </source>
</evidence>
<dbReference type="OrthoDB" id="5984486at2759"/>
<gene>
    <name evidence="2" type="ORF">pdam_00002951</name>
</gene>